<dbReference type="PANTHER" id="PTHR42934:SF2">
    <property type="entry name" value="GLYCOLATE OXIDASE SUBUNIT GLCD"/>
    <property type="match status" value="1"/>
</dbReference>
<dbReference type="PROSITE" id="PS51387">
    <property type="entry name" value="FAD_PCMH"/>
    <property type="match status" value="1"/>
</dbReference>
<dbReference type="InterPro" id="IPR006094">
    <property type="entry name" value="Oxid_FAD_bind_N"/>
</dbReference>
<dbReference type="Gene3D" id="1.10.45.10">
    <property type="entry name" value="Vanillyl-alcohol Oxidase, Chain A, domain 4"/>
    <property type="match status" value="1"/>
</dbReference>
<name>A0ABP8JZ73_9MICO</name>
<dbReference type="Proteomes" id="UP001500390">
    <property type="component" value="Unassembled WGS sequence"/>
</dbReference>
<keyword evidence="4" id="KW-0560">Oxidoreductase</keyword>
<dbReference type="InterPro" id="IPR036318">
    <property type="entry name" value="FAD-bd_PCMH-like_sf"/>
</dbReference>
<organism evidence="6 7">
    <name type="scientific">Ornithinibacter aureus</name>
    <dbReference type="NCBI Taxonomy" id="622664"/>
    <lineage>
        <taxon>Bacteria</taxon>
        <taxon>Bacillati</taxon>
        <taxon>Actinomycetota</taxon>
        <taxon>Actinomycetes</taxon>
        <taxon>Micrococcales</taxon>
        <taxon>Intrasporangiaceae</taxon>
        <taxon>Ornithinibacter</taxon>
    </lineage>
</organism>
<keyword evidence="2" id="KW-0285">Flavoprotein</keyword>
<dbReference type="PANTHER" id="PTHR42934">
    <property type="entry name" value="GLYCOLATE OXIDASE SUBUNIT GLCD"/>
    <property type="match status" value="1"/>
</dbReference>
<keyword evidence="3" id="KW-0274">FAD</keyword>
<dbReference type="Pfam" id="PF02913">
    <property type="entry name" value="FAD-oxidase_C"/>
    <property type="match status" value="1"/>
</dbReference>
<comment type="cofactor">
    <cofactor evidence="1">
        <name>FAD</name>
        <dbReference type="ChEBI" id="CHEBI:57692"/>
    </cofactor>
</comment>
<evidence type="ECO:0000256" key="4">
    <source>
        <dbReference type="ARBA" id="ARBA00023002"/>
    </source>
</evidence>
<protein>
    <submittedName>
        <fullName evidence="6">FAD-linked oxidase C-terminal domain-containing protein</fullName>
    </submittedName>
</protein>
<reference evidence="7" key="1">
    <citation type="journal article" date="2019" name="Int. J. Syst. Evol. Microbiol.">
        <title>The Global Catalogue of Microorganisms (GCM) 10K type strain sequencing project: providing services to taxonomists for standard genome sequencing and annotation.</title>
        <authorList>
            <consortium name="The Broad Institute Genomics Platform"/>
            <consortium name="The Broad Institute Genome Sequencing Center for Infectious Disease"/>
            <person name="Wu L."/>
            <person name="Ma J."/>
        </authorList>
    </citation>
    <scope>NUCLEOTIDE SEQUENCE [LARGE SCALE GENOMIC DNA]</scope>
    <source>
        <strain evidence="7">JCM 17738</strain>
    </source>
</reference>
<proteinExistence type="predicted"/>
<dbReference type="InterPro" id="IPR016164">
    <property type="entry name" value="FAD-linked_Oxase-like_C"/>
</dbReference>
<dbReference type="EMBL" id="BAABFX010000028">
    <property type="protein sequence ID" value="GAA4397870.1"/>
    <property type="molecule type" value="Genomic_DNA"/>
</dbReference>
<dbReference type="InterPro" id="IPR016171">
    <property type="entry name" value="Vanillyl_alc_oxidase_C-sub2"/>
</dbReference>
<comment type="caution">
    <text evidence="6">The sequence shown here is derived from an EMBL/GenBank/DDBJ whole genome shotgun (WGS) entry which is preliminary data.</text>
</comment>
<dbReference type="InterPro" id="IPR051914">
    <property type="entry name" value="FAD-linked_OxidoTrans_Type4"/>
</dbReference>
<evidence type="ECO:0000313" key="6">
    <source>
        <dbReference type="EMBL" id="GAA4397870.1"/>
    </source>
</evidence>
<feature type="domain" description="FAD-binding PCMH-type" evidence="5">
    <location>
        <begin position="43"/>
        <end position="221"/>
    </location>
</feature>
<dbReference type="Gene3D" id="3.30.465.10">
    <property type="match status" value="1"/>
</dbReference>
<evidence type="ECO:0000256" key="3">
    <source>
        <dbReference type="ARBA" id="ARBA00022827"/>
    </source>
</evidence>
<dbReference type="InterPro" id="IPR016169">
    <property type="entry name" value="FAD-bd_PCMH_sub2"/>
</dbReference>
<dbReference type="InterPro" id="IPR004113">
    <property type="entry name" value="FAD-bd_oxidored_4_C"/>
</dbReference>
<evidence type="ECO:0000259" key="5">
    <source>
        <dbReference type="PROSITE" id="PS51387"/>
    </source>
</evidence>
<dbReference type="Gene3D" id="3.30.70.2740">
    <property type="match status" value="1"/>
</dbReference>
<dbReference type="SUPFAM" id="SSF56176">
    <property type="entry name" value="FAD-binding/transporter-associated domain-like"/>
    <property type="match status" value="1"/>
</dbReference>
<dbReference type="SUPFAM" id="SSF55103">
    <property type="entry name" value="FAD-linked oxidases, C-terminal domain"/>
    <property type="match status" value="1"/>
</dbReference>
<keyword evidence="7" id="KW-1185">Reference proteome</keyword>
<accession>A0ABP8JZ73</accession>
<evidence type="ECO:0000256" key="1">
    <source>
        <dbReference type="ARBA" id="ARBA00001974"/>
    </source>
</evidence>
<dbReference type="RefSeq" id="WP_159902572.1">
    <property type="nucleotide sequence ID" value="NZ_BAABFX010000028.1"/>
</dbReference>
<gene>
    <name evidence="6" type="ORF">GCM10023153_22270</name>
</gene>
<sequence>MDASPDSLAPAVAELVAALPSGVVVATADAVEKYRFDWTHDARAGHPAAVVRAENADHVVATMRWATSHGIPVVPRGAGSGLSGGALAVDGGIVLSTERMRAVEIDAASRVAVVEPGALNVEVKRAAAEHGLWYPPDPSSFEMCSIGGNIATNAGGLCCVKYGVTTDYVLGLDVVLADGTLVTLGGKRVKDVAGLSLLKLFVGSEGTLGVVTRAVLRLVPAQQPPATVVATFPGVAAAADAVIALGRTVRASMVELMDHSSINAVEDHTPMGLNRDAGALLLIQSDAPSAARSDEVAAAVAACEGAGASEVFATDDPAEGELFVRARRLHFTAIEARGHVLPEDVGVPVPQLPALLAAVAEIAIRHDLEIPMVAHAGDGNTHPAIVYPAGDADAERRARLAFDDIMAAAIALGGTITGEHGVGRLKAGSLEAQLGPDVMALNRRVKAALDPHGILNPGSFI</sequence>
<dbReference type="Pfam" id="PF01565">
    <property type="entry name" value="FAD_binding_4"/>
    <property type="match status" value="1"/>
</dbReference>
<evidence type="ECO:0000313" key="7">
    <source>
        <dbReference type="Proteomes" id="UP001500390"/>
    </source>
</evidence>
<dbReference type="InterPro" id="IPR016166">
    <property type="entry name" value="FAD-bd_PCMH"/>
</dbReference>
<evidence type="ECO:0000256" key="2">
    <source>
        <dbReference type="ARBA" id="ARBA00022630"/>
    </source>
</evidence>